<accession>A0AAW0CGA4</accession>
<dbReference type="EMBL" id="JAYKXP010000044">
    <property type="protein sequence ID" value="KAK7037838.1"/>
    <property type="molecule type" value="Genomic_DNA"/>
</dbReference>
<evidence type="ECO:0000256" key="1">
    <source>
        <dbReference type="SAM" id="MobiDB-lite"/>
    </source>
</evidence>
<feature type="compositionally biased region" description="Basic and acidic residues" evidence="1">
    <location>
        <begin position="745"/>
        <end position="764"/>
    </location>
</feature>
<sequence>MLFLEALYLQPPPSWQENQNGEAYNVTNPSISTYSLLVIKPETSPDGDVKEKKPTLAESFEKISKAVEKYDEEQVKGWKEDIDTLLVFAGLFSAVVTAFLIEAYQKLQEDPADKTVTLLEKLVVLQQPNASQTAIISSDSNPFTPDASTIRINCFWLLSLIFSLTSALFGLLCKQWIREYQREPPTRSPGEALALRQLRRDSFDKWGVPGFLSALPILLEIALLLFFAGILDLLWGLHRIPFVVSLVAVGLSAGLYIVTTLLPTLTIPKDQKYDIAHGHFERLSYQFICPYKSPQSRLFYRFVCKVLHPLSKSWFPTYESRHEKPPHGLPVSHHINSPASNWSSFDLQVVRQFDQHVRDRLPWSGKDLFSLQVYQLRAFEWAVTMFRDSPMMIPHLRNILETIPPSVAISAVLGHWDIALWTDASRADVDLAVGDREEFRKQDLWHNYSGYLPYLHNIPDLVICHPIGIKFLFKHQLLMTAAGVHGDDFHAALQWMDVQTVDFCFVAPLSVLGRLWTHQDAGVRKRSLTFLRLYEDSWKSCSSVENDDDFRHLFERVSFTWALAKHINRTDRTSILITSERGREFIRFIHHKIIDQFIYRERVWAYFCCNDWQDAIEKTREAGNLPSDYFTPLPGPRDPPPHIPLLSPIRYSLETEPDIQLGHRNCVPKSLRDGETSDDERILDIQTVVATWTIHSGARRGLPHRQESVDLRLIWTMGLSLENTDAECNSGCSITAIPSTNRTVDVRGDERKLGSATRDHDEKPQSPGKANVDSENLAVARTRKLDESHVVFPEDYQPSPTTTTTPGFRSQDVQPVAHLGEVQSSDEEPVLLPDPSAHYINEQTSNLAPSHATGHHNVYPAPKRHSLAIPRDMAASGPSASYSDEAEGVE</sequence>
<evidence type="ECO:0000313" key="5">
    <source>
        <dbReference type="Proteomes" id="UP001383192"/>
    </source>
</evidence>
<protein>
    <recommendedName>
        <fullName evidence="3">DUF6535 domain-containing protein</fullName>
    </recommendedName>
</protein>
<reference evidence="4 5" key="1">
    <citation type="submission" date="2024-01" db="EMBL/GenBank/DDBJ databases">
        <title>A draft genome for a cacao thread blight-causing isolate of Paramarasmius palmivorus.</title>
        <authorList>
            <person name="Baruah I.K."/>
            <person name="Bukari Y."/>
            <person name="Amoako-Attah I."/>
            <person name="Meinhardt L.W."/>
            <person name="Bailey B.A."/>
            <person name="Cohen S.P."/>
        </authorList>
    </citation>
    <scope>NUCLEOTIDE SEQUENCE [LARGE SCALE GENOMIC DNA]</scope>
    <source>
        <strain evidence="4 5">GH-12</strain>
    </source>
</reference>
<feature type="region of interest" description="Disordered" evidence="1">
    <location>
        <begin position="846"/>
        <end position="890"/>
    </location>
</feature>
<dbReference type="AlphaFoldDB" id="A0AAW0CGA4"/>
<keyword evidence="5" id="KW-1185">Reference proteome</keyword>
<keyword evidence="2" id="KW-0472">Membrane</keyword>
<feature type="transmembrane region" description="Helical" evidence="2">
    <location>
        <begin position="206"/>
        <end position="230"/>
    </location>
</feature>
<dbReference type="Pfam" id="PF20153">
    <property type="entry name" value="DUF6535"/>
    <property type="match status" value="1"/>
</dbReference>
<dbReference type="Proteomes" id="UP001383192">
    <property type="component" value="Unassembled WGS sequence"/>
</dbReference>
<proteinExistence type="predicted"/>
<keyword evidence="2" id="KW-1133">Transmembrane helix</keyword>
<evidence type="ECO:0000256" key="2">
    <source>
        <dbReference type="SAM" id="Phobius"/>
    </source>
</evidence>
<organism evidence="4 5">
    <name type="scientific">Paramarasmius palmivorus</name>
    <dbReference type="NCBI Taxonomy" id="297713"/>
    <lineage>
        <taxon>Eukaryota</taxon>
        <taxon>Fungi</taxon>
        <taxon>Dikarya</taxon>
        <taxon>Basidiomycota</taxon>
        <taxon>Agaricomycotina</taxon>
        <taxon>Agaricomycetes</taxon>
        <taxon>Agaricomycetidae</taxon>
        <taxon>Agaricales</taxon>
        <taxon>Marasmiineae</taxon>
        <taxon>Marasmiaceae</taxon>
        <taxon>Paramarasmius</taxon>
    </lineage>
</organism>
<evidence type="ECO:0000313" key="4">
    <source>
        <dbReference type="EMBL" id="KAK7037838.1"/>
    </source>
</evidence>
<evidence type="ECO:0000259" key="3">
    <source>
        <dbReference type="Pfam" id="PF20153"/>
    </source>
</evidence>
<feature type="region of interest" description="Disordered" evidence="1">
    <location>
        <begin position="745"/>
        <end position="775"/>
    </location>
</feature>
<comment type="caution">
    <text evidence="4">The sequence shown here is derived from an EMBL/GenBank/DDBJ whole genome shotgun (WGS) entry which is preliminary data.</text>
</comment>
<feature type="transmembrane region" description="Helical" evidence="2">
    <location>
        <begin position="242"/>
        <end position="262"/>
    </location>
</feature>
<gene>
    <name evidence="4" type="ORF">VNI00_010799</name>
</gene>
<name>A0AAW0CGA4_9AGAR</name>
<keyword evidence="2" id="KW-0812">Transmembrane</keyword>
<feature type="transmembrane region" description="Helical" evidence="2">
    <location>
        <begin position="85"/>
        <end position="104"/>
    </location>
</feature>
<feature type="transmembrane region" description="Helical" evidence="2">
    <location>
        <begin position="150"/>
        <end position="172"/>
    </location>
</feature>
<dbReference type="InterPro" id="IPR045338">
    <property type="entry name" value="DUF6535"/>
</dbReference>
<feature type="domain" description="DUF6535" evidence="3">
    <location>
        <begin position="63"/>
        <end position="235"/>
    </location>
</feature>